<keyword evidence="2" id="KW-1185">Reference proteome</keyword>
<dbReference type="AlphaFoldDB" id="A0AAN9TXN6"/>
<proteinExistence type="predicted"/>
<dbReference type="EMBL" id="JBBCAQ010000002">
    <property type="protein sequence ID" value="KAK7605086.1"/>
    <property type="molecule type" value="Genomic_DNA"/>
</dbReference>
<comment type="caution">
    <text evidence="1">The sequence shown here is derived from an EMBL/GenBank/DDBJ whole genome shotgun (WGS) entry which is preliminary data.</text>
</comment>
<name>A0AAN9TXN6_9HEMI</name>
<accession>A0AAN9TXN6</accession>
<evidence type="ECO:0000313" key="1">
    <source>
        <dbReference type="EMBL" id="KAK7605086.1"/>
    </source>
</evidence>
<dbReference type="Proteomes" id="UP001367676">
    <property type="component" value="Unassembled WGS sequence"/>
</dbReference>
<protein>
    <submittedName>
        <fullName evidence="1">Uncharacterized protein</fullName>
    </submittedName>
</protein>
<sequence length="209" mass="23161">MGDNVVVTPRGDDPLDSASDDLLDERFVYVKELDSDLLFYISVMVPQVNLRRLDGLVPEVVVPSDFQARLFFACKAETSHQLGLLQKCSTIILSTNSQDSANVFEQQKYIFVSSETPSSKSISATRKPANPSAKHHFTTVCQLAHLFTIHHNPLTHSGTVNPYTVADVDEWPLKWSANGTTLNASSVTKLDDALRKMDFKMHLGRSPAV</sequence>
<gene>
    <name evidence="1" type="ORF">V9T40_006944</name>
</gene>
<reference evidence="1 2" key="1">
    <citation type="submission" date="2024-03" db="EMBL/GenBank/DDBJ databases">
        <title>Adaptation during the transition from Ophiocordyceps entomopathogen to insect associate is accompanied by gene loss and intensified selection.</title>
        <authorList>
            <person name="Ward C.M."/>
            <person name="Onetto C.A."/>
            <person name="Borneman A.R."/>
        </authorList>
    </citation>
    <scope>NUCLEOTIDE SEQUENCE [LARGE SCALE GENOMIC DNA]</scope>
    <source>
        <strain evidence="1">AWRI1</strain>
        <tissue evidence="1">Single Adult Female</tissue>
    </source>
</reference>
<organism evidence="1 2">
    <name type="scientific">Parthenolecanium corni</name>
    <dbReference type="NCBI Taxonomy" id="536013"/>
    <lineage>
        <taxon>Eukaryota</taxon>
        <taxon>Metazoa</taxon>
        <taxon>Ecdysozoa</taxon>
        <taxon>Arthropoda</taxon>
        <taxon>Hexapoda</taxon>
        <taxon>Insecta</taxon>
        <taxon>Pterygota</taxon>
        <taxon>Neoptera</taxon>
        <taxon>Paraneoptera</taxon>
        <taxon>Hemiptera</taxon>
        <taxon>Sternorrhyncha</taxon>
        <taxon>Coccoidea</taxon>
        <taxon>Coccidae</taxon>
        <taxon>Parthenolecanium</taxon>
    </lineage>
</organism>
<evidence type="ECO:0000313" key="2">
    <source>
        <dbReference type="Proteomes" id="UP001367676"/>
    </source>
</evidence>